<dbReference type="Gene3D" id="1.20.5.4770">
    <property type="match status" value="1"/>
</dbReference>
<keyword evidence="3 5" id="KW-0863">Zinc-finger</keyword>
<dbReference type="SMART" id="SM00259">
    <property type="entry name" value="ZnF_A20"/>
    <property type="match status" value="1"/>
</dbReference>
<dbReference type="EMBL" id="JAJJMA010076404">
    <property type="protein sequence ID" value="MCL7028165.1"/>
    <property type="molecule type" value="Genomic_DNA"/>
</dbReference>
<dbReference type="InterPro" id="IPR000058">
    <property type="entry name" value="Znf_AN1"/>
</dbReference>
<gene>
    <name evidence="9" type="ORF">MKW94_001724</name>
    <name evidence="8" type="ORF">MKW94_011516</name>
</gene>
<evidence type="ECO:0000256" key="3">
    <source>
        <dbReference type="ARBA" id="ARBA00022771"/>
    </source>
</evidence>
<evidence type="ECO:0000256" key="5">
    <source>
        <dbReference type="PROSITE-ProRule" id="PRU00449"/>
    </source>
</evidence>
<keyword evidence="4" id="KW-0862">Zinc</keyword>
<dbReference type="InterPro" id="IPR035896">
    <property type="entry name" value="AN1-like_Znf"/>
</dbReference>
<dbReference type="PROSITE" id="PS51036">
    <property type="entry name" value="ZF_A20"/>
    <property type="match status" value="1"/>
</dbReference>
<dbReference type="Pfam" id="PF01428">
    <property type="entry name" value="zf-AN1"/>
    <property type="match status" value="1"/>
</dbReference>
<proteinExistence type="predicted"/>
<dbReference type="PANTHER" id="PTHR10634">
    <property type="entry name" value="AN1-TYPE ZINC FINGER PROTEIN"/>
    <property type="match status" value="1"/>
</dbReference>
<dbReference type="GO" id="GO:0003677">
    <property type="term" value="F:DNA binding"/>
    <property type="evidence" value="ECO:0007669"/>
    <property type="project" value="InterPro"/>
</dbReference>
<evidence type="ECO:0000259" key="6">
    <source>
        <dbReference type="PROSITE" id="PS51036"/>
    </source>
</evidence>
<feature type="domain" description="A20-type" evidence="6">
    <location>
        <begin position="27"/>
        <end position="61"/>
    </location>
</feature>
<evidence type="ECO:0000259" key="7">
    <source>
        <dbReference type="PROSITE" id="PS51039"/>
    </source>
</evidence>
<dbReference type="EMBL" id="JAJJMA010238611">
    <property type="protein sequence ID" value="MCL7042728.1"/>
    <property type="molecule type" value="Genomic_DNA"/>
</dbReference>
<evidence type="ECO:0000256" key="4">
    <source>
        <dbReference type="ARBA" id="ARBA00022833"/>
    </source>
</evidence>
<dbReference type="FunFam" id="4.10.1110.10:FF:000001">
    <property type="entry name" value="Zinc finger AN1-type containing 6"/>
    <property type="match status" value="1"/>
</dbReference>
<dbReference type="Proteomes" id="UP001177140">
    <property type="component" value="Unassembled WGS sequence"/>
</dbReference>
<dbReference type="InterPro" id="IPR002653">
    <property type="entry name" value="Znf_A20"/>
</dbReference>
<dbReference type="PROSITE" id="PS51039">
    <property type="entry name" value="ZF_AN1"/>
    <property type="match status" value="1"/>
</dbReference>
<dbReference type="AlphaFoldDB" id="A0AA41S3F1"/>
<dbReference type="SMART" id="SM00154">
    <property type="entry name" value="ZnF_AN1"/>
    <property type="match status" value="1"/>
</dbReference>
<dbReference type="InterPro" id="IPR050652">
    <property type="entry name" value="AN1_A20_ZnFinger"/>
</dbReference>
<reference evidence="8" key="1">
    <citation type="submission" date="2022-03" db="EMBL/GenBank/DDBJ databases">
        <title>A functionally conserved STORR gene fusion in Papaver species that diverged 16.8 million years ago.</title>
        <authorList>
            <person name="Catania T."/>
        </authorList>
    </citation>
    <scope>NUCLEOTIDE SEQUENCE</scope>
    <source>
        <strain evidence="8">S-191538</strain>
    </source>
</reference>
<dbReference type="PANTHER" id="PTHR10634:SF149">
    <property type="entry name" value="AN1-TYPE DOMAIN-CONTAINING PROTEIN-RELATED"/>
    <property type="match status" value="1"/>
</dbReference>
<dbReference type="Gene3D" id="4.10.1110.10">
    <property type="entry name" value="AN1-like Zinc finger"/>
    <property type="match status" value="1"/>
</dbReference>
<evidence type="ECO:0000256" key="2">
    <source>
        <dbReference type="ARBA" id="ARBA00022723"/>
    </source>
</evidence>
<protein>
    <submittedName>
        <fullName evidence="8">Uncharacterized protein</fullName>
    </submittedName>
</protein>
<dbReference type="SUPFAM" id="SSF57716">
    <property type="entry name" value="Glucocorticoid receptor-like (DNA-binding domain)"/>
    <property type="match status" value="1"/>
</dbReference>
<accession>A0AA41S3F1</accession>
<keyword evidence="2" id="KW-0479">Metal-binding</keyword>
<dbReference type="SUPFAM" id="SSF118310">
    <property type="entry name" value="AN1-like Zinc finger"/>
    <property type="match status" value="1"/>
</dbReference>
<evidence type="ECO:0000313" key="10">
    <source>
        <dbReference type="Proteomes" id="UP001177140"/>
    </source>
</evidence>
<comment type="caution">
    <text evidence="8">The sequence shown here is derived from an EMBL/GenBank/DDBJ whole genome shotgun (WGS) entry which is preliminary data.</text>
</comment>
<keyword evidence="10" id="KW-1185">Reference proteome</keyword>
<sequence>MFCFVRVTMAQESQQKRGIEETGCQTPNSPTLCANNCGFFGTSATNNFCSKCYKDIISKQSNPKAPVISILTTEKKVAEDPIIDEAEKKIVKADANDEGGATTSEDPNKKLANRCSFCRKRVGLTGFKCRCEETFCSVHRYTDKHNCQFDYKSAAQDQIAKANPVVKANKIEKI</sequence>
<feature type="domain" description="AN1-type" evidence="7">
    <location>
        <begin position="109"/>
        <end position="155"/>
    </location>
</feature>
<name>A0AA41S3F1_PAPNU</name>
<evidence type="ECO:0000313" key="8">
    <source>
        <dbReference type="EMBL" id="MCL7028165.1"/>
    </source>
</evidence>
<dbReference type="GO" id="GO:0008270">
    <property type="term" value="F:zinc ion binding"/>
    <property type="evidence" value="ECO:0007669"/>
    <property type="project" value="UniProtKB-KW"/>
</dbReference>
<comment type="function">
    <text evidence="1">May be involved in environmental stress response.</text>
</comment>
<dbReference type="Pfam" id="PF01754">
    <property type="entry name" value="zf-A20"/>
    <property type="match status" value="1"/>
</dbReference>
<evidence type="ECO:0000313" key="9">
    <source>
        <dbReference type="EMBL" id="MCL7042728.1"/>
    </source>
</evidence>
<evidence type="ECO:0000256" key="1">
    <source>
        <dbReference type="ARBA" id="ARBA00003732"/>
    </source>
</evidence>
<organism evidence="8 10">
    <name type="scientific">Papaver nudicaule</name>
    <name type="common">Iceland poppy</name>
    <dbReference type="NCBI Taxonomy" id="74823"/>
    <lineage>
        <taxon>Eukaryota</taxon>
        <taxon>Viridiplantae</taxon>
        <taxon>Streptophyta</taxon>
        <taxon>Embryophyta</taxon>
        <taxon>Tracheophyta</taxon>
        <taxon>Spermatophyta</taxon>
        <taxon>Magnoliopsida</taxon>
        <taxon>Ranunculales</taxon>
        <taxon>Papaveraceae</taxon>
        <taxon>Papaveroideae</taxon>
        <taxon>Papaver</taxon>
    </lineage>
</organism>